<gene>
    <name evidence="2" type="ORF">GTN30_04720</name>
</gene>
<dbReference type="AlphaFoldDB" id="A0AAE7BZK3"/>
<dbReference type="InterPro" id="IPR050194">
    <property type="entry name" value="Glycosyltransferase_grp1"/>
</dbReference>
<dbReference type="PANTHER" id="PTHR45947">
    <property type="entry name" value="SULFOQUINOVOSYL TRANSFERASE SQD2"/>
    <property type="match status" value="1"/>
</dbReference>
<dbReference type="Proteomes" id="UP000501122">
    <property type="component" value="Chromosome"/>
</dbReference>
<dbReference type="GO" id="GO:0016758">
    <property type="term" value="F:hexosyltransferase activity"/>
    <property type="evidence" value="ECO:0007669"/>
    <property type="project" value="TreeGrafter"/>
</dbReference>
<feature type="domain" description="Glycosyl transferase family 1" evidence="1">
    <location>
        <begin position="212"/>
        <end position="373"/>
    </location>
</feature>
<proteinExistence type="predicted"/>
<name>A0AAE7BZK3_9STAP</name>
<evidence type="ECO:0000259" key="1">
    <source>
        <dbReference type="Pfam" id="PF00534"/>
    </source>
</evidence>
<evidence type="ECO:0000313" key="2">
    <source>
        <dbReference type="EMBL" id="QIH77966.1"/>
    </source>
</evidence>
<dbReference type="Gene3D" id="3.40.50.2000">
    <property type="entry name" value="Glycogen Phosphorylase B"/>
    <property type="match status" value="2"/>
</dbReference>
<dbReference type="RefSeq" id="WP_164953243.1">
    <property type="nucleotide sequence ID" value="NZ_CP047363.1"/>
</dbReference>
<evidence type="ECO:0000313" key="3">
    <source>
        <dbReference type="Proteomes" id="UP000501122"/>
    </source>
</evidence>
<dbReference type="CDD" id="cd03794">
    <property type="entry name" value="GT4_WbuB-like"/>
    <property type="match status" value="1"/>
</dbReference>
<reference evidence="2" key="1">
    <citation type="journal article" date="2020" name="Antimicrob. Agents Chemother.">
        <title>The novel macrolide resistance genes mef(D), msr(F) and msr(H) are present on resistance islands in Macrococcus canis, Macrococcus caseolyticus and Staphylococcus aureus.</title>
        <authorList>
            <person name="Schwendener S."/>
            <person name="Dona V."/>
            <person name="Perreten V."/>
        </authorList>
    </citation>
    <scope>NUCLEOTIDE SEQUENCE</scope>
    <source>
        <strain evidence="2">Epi0076A</strain>
    </source>
</reference>
<dbReference type="EMBL" id="CP047363">
    <property type="protein sequence ID" value="QIH77966.1"/>
    <property type="molecule type" value="Genomic_DNA"/>
</dbReference>
<dbReference type="Pfam" id="PF00534">
    <property type="entry name" value="Glycos_transf_1"/>
    <property type="match status" value="1"/>
</dbReference>
<accession>A0AAE7BZK3</accession>
<protein>
    <submittedName>
        <fullName evidence="2">Glycosyltransferase WbuB</fullName>
    </submittedName>
</protein>
<dbReference type="InterPro" id="IPR001296">
    <property type="entry name" value="Glyco_trans_1"/>
</dbReference>
<dbReference type="PANTHER" id="PTHR45947:SF3">
    <property type="entry name" value="SULFOQUINOVOSYL TRANSFERASE SQD2"/>
    <property type="match status" value="1"/>
</dbReference>
<organism evidence="2 3">
    <name type="scientific">Macrococcoides canis</name>
    <dbReference type="NCBI Taxonomy" id="1855823"/>
    <lineage>
        <taxon>Bacteria</taxon>
        <taxon>Bacillati</taxon>
        <taxon>Bacillota</taxon>
        <taxon>Bacilli</taxon>
        <taxon>Bacillales</taxon>
        <taxon>Staphylococcaceae</taxon>
        <taxon>Macrococcoides</taxon>
    </lineage>
</organism>
<sequence>MKNVLIVSQNFYPEIGSAANRMKNIFFELHKKGYNVHVLTTEPSYPNQYIYQDRKYFNNEELNILENTHIHRLTMKHEKQKDALTSRLYYYIEFMIKVHVFVKQSEHLFDTIYVSSPNIFAAWGVLFLKEINSTKVLEIRDLWPDSVVDIGKININVFLPILKYLELQMYRKSDKIIINNPAFENHIRKMVKHKPVLFLPNAMNENEHYLDEKHPEFTVGYTGNIGYAQGIEDLKRLSLALNENNIHFNVIPYGVHANEFRTFIKEQHLEYVHVYPVVDRDACLNFISKCHVSVALLKPSKTFLNVLPGKVIDSICTNVPIITNLGGYTNQLINDNLIGFAKKDANINEIIEQILSLKNDSSKLSEYVQNTEKVKDSQFLWRKNIDKLIKFIEE</sequence>
<dbReference type="SUPFAM" id="SSF53756">
    <property type="entry name" value="UDP-Glycosyltransferase/glycogen phosphorylase"/>
    <property type="match status" value="1"/>
</dbReference>